<reference evidence="3" key="1">
    <citation type="submission" date="2016-07" db="EMBL/GenBank/DDBJ databases">
        <title>Nontailed viruses are major unrecognized killers of bacteria in the ocean.</title>
        <authorList>
            <person name="Kauffman K."/>
            <person name="Hussain F."/>
            <person name="Yang J."/>
            <person name="Arevalo P."/>
            <person name="Brown J."/>
            <person name="Cutler M."/>
            <person name="Kelly L."/>
            <person name="Polz M.F."/>
        </authorList>
    </citation>
    <scope>NUCLEOTIDE SEQUENCE [LARGE SCALE GENOMIC DNA]</scope>
    <source>
        <strain evidence="3">10N.261.55.E11</strain>
    </source>
</reference>
<dbReference type="Proteomes" id="UP000235330">
    <property type="component" value="Unassembled WGS sequence"/>
</dbReference>
<evidence type="ECO:0000256" key="1">
    <source>
        <dbReference type="SAM" id="SignalP"/>
    </source>
</evidence>
<protein>
    <submittedName>
        <fullName evidence="2">Uncharacterized protein</fullName>
    </submittedName>
</protein>
<name>A0A2N7FA98_VIBSP</name>
<accession>A0A2N7FA98</accession>
<organism evidence="2 3">
    <name type="scientific">Vibrio splendidus</name>
    <dbReference type="NCBI Taxonomy" id="29497"/>
    <lineage>
        <taxon>Bacteria</taxon>
        <taxon>Pseudomonadati</taxon>
        <taxon>Pseudomonadota</taxon>
        <taxon>Gammaproteobacteria</taxon>
        <taxon>Vibrionales</taxon>
        <taxon>Vibrionaceae</taxon>
        <taxon>Vibrio</taxon>
    </lineage>
</organism>
<sequence length="223" mass="25110">MKTITFTAFAASILFSTFTSAADYAVELEWNTNNLEQVLGNMPEQKAEFSKLIDQGEIKDMYVSHSEIDGRSVQLLRFVIEANDSQQVQAKLAHLPLYKKDLVKIAKIIPLGSKWLDNTPDYNNYGVTITWKQGIEALEIDRVLSIDLQRVISLNQAGLVTSSYLDTQKLENNVVRPVYSVSFIAKDAQHAKELSHQFEAVTLGYADVNVQYLGYKLSLTNNK</sequence>
<comment type="caution">
    <text evidence="2">The sequence shown here is derived from an EMBL/GenBank/DDBJ whole genome shotgun (WGS) entry which is preliminary data.</text>
</comment>
<dbReference type="AlphaFoldDB" id="A0A2N7FA98"/>
<proteinExistence type="predicted"/>
<dbReference type="RefSeq" id="WP_102516629.1">
    <property type="nucleotide sequence ID" value="NZ_CAWNSM010000029.1"/>
</dbReference>
<feature type="signal peptide" evidence="1">
    <location>
        <begin position="1"/>
        <end position="21"/>
    </location>
</feature>
<gene>
    <name evidence="2" type="ORF">BCU17_20815</name>
</gene>
<keyword evidence="1" id="KW-0732">Signal</keyword>
<evidence type="ECO:0000313" key="3">
    <source>
        <dbReference type="Proteomes" id="UP000235330"/>
    </source>
</evidence>
<feature type="chain" id="PRO_5014989473" evidence="1">
    <location>
        <begin position="22"/>
        <end position="223"/>
    </location>
</feature>
<dbReference type="EMBL" id="MCWU01000029">
    <property type="protein sequence ID" value="PMJ64786.1"/>
    <property type="molecule type" value="Genomic_DNA"/>
</dbReference>
<evidence type="ECO:0000313" key="2">
    <source>
        <dbReference type="EMBL" id="PMJ64786.1"/>
    </source>
</evidence>